<evidence type="ECO:0000313" key="2">
    <source>
        <dbReference type="EMBL" id="QXX99480.1"/>
    </source>
</evidence>
<name>A0A8F8FG61_9GAST</name>
<geneLocation type="mitochondrion" evidence="2"/>
<reference evidence="2" key="2">
    <citation type="submission" date="2021-08" db="EMBL/GenBank/DDBJ databases">
        <title>Laevapex fuscus from NM.</title>
        <authorList>
            <person name="Kamel B."/>
            <person name="Adema C.M."/>
        </authorList>
    </citation>
    <scope>NUCLEOTIDE SEQUENCE</scope>
    <source>
        <strain evidence="2">A_19</strain>
    </source>
</reference>
<evidence type="ECO:0000256" key="1">
    <source>
        <dbReference type="SAM" id="Phobius"/>
    </source>
</evidence>
<organism evidence="2">
    <name type="scientific">Laevapex fuscus</name>
    <dbReference type="NCBI Taxonomy" id="240816"/>
    <lineage>
        <taxon>Eukaryota</taxon>
        <taxon>Metazoa</taxon>
        <taxon>Spiralia</taxon>
        <taxon>Lophotrochozoa</taxon>
        <taxon>Mollusca</taxon>
        <taxon>Gastropoda</taxon>
        <taxon>Heterobranchia</taxon>
        <taxon>Euthyneura</taxon>
        <taxon>Panpulmonata</taxon>
        <taxon>Hygrophila</taxon>
        <taxon>Lymnaeoidea</taxon>
        <taxon>Ancylidae</taxon>
        <taxon>Laevapex</taxon>
    </lineage>
</organism>
<keyword evidence="1" id="KW-0812">Transmembrane</keyword>
<keyword evidence="1" id="KW-0472">Membrane</keyword>
<dbReference type="EMBL" id="MN830918">
    <property type="protein sequence ID" value="QXX99480.1"/>
    <property type="molecule type" value="Genomic_DNA"/>
</dbReference>
<sequence length="27" mass="3120">MPQLTPTNSTLMLINLIFMLVIFFSSF</sequence>
<protein>
    <submittedName>
        <fullName evidence="2">ATP synthase F0 subunit 8</fullName>
    </submittedName>
</protein>
<keyword evidence="2" id="KW-0496">Mitochondrion</keyword>
<keyword evidence="1" id="KW-1133">Transmembrane helix</keyword>
<feature type="transmembrane region" description="Helical" evidence="1">
    <location>
        <begin position="6"/>
        <end position="24"/>
    </location>
</feature>
<reference evidence="2" key="1">
    <citation type="submission" date="2019-12" db="EMBL/GenBank/DDBJ databases">
        <authorList>
            <person name="Hamm P.S."/>
            <person name="Badgett J.E."/>
            <person name="Balderamos G.L."/>
            <person name="Beuchelt S.B."/>
            <person name="Bowman D.C."/>
            <person name="Colica R.A."/>
            <person name="Garcia J.A."/>
            <person name="Hindi S.T."/>
            <person name="Jehle S.A."/>
            <person name="Lopez-Monzon M."/>
            <person name="Mani A."/>
            <person name="Martin C.M."/>
            <person name="McQuirk K.A."/>
            <person name="Montoya K.N."/>
            <person name="Paez-Beltran L.E."/>
            <person name="Patel S.J."/>
            <person name="Pittis A.V."/>
            <person name="Shelp T.M."/>
            <person name="Tucker C.M."/>
            <person name="Vega S.V."/>
            <person name="Venhaus E.N."/>
            <person name="West C.N."/>
            <person name="Yogi P."/>
            <person name="Natvig D.O."/>
            <person name="Kamel K."/>
            <person name="Adema C.M."/>
        </authorList>
    </citation>
    <scope>NUCLEOTIDE SEQUENCE</scope>
    <source>
        <strain evidence="2">A_19</strain>
    </source>
</reference>
<proteinExistence type="predicted"/>
<accession>A0A8F8FG61</accession>
<dbReference type="AlphaFoldDB" id="A0A8F8FG61"/>
<gene>
    <name evidence="2" type="primary">atp8</name>
</gene>